<dbReference type="Proteomes" id="UP001634747">
    <property type="component" value="Unassembled WGS sequence"/>
</dbReference>
<dbReference type="InterPro" id="IPR050090">
    <property type="entry name" value="Tyrosine_recombinase_XerCD"/>
</dbReference>
<dbReference type="InterPro" id="IPR013762">
    <property type="entry name" value="Integrase-like_cat_sf"/>
</dbReference>
<keyword evidence="1" id="KW-0229">DNA integration</keyword>
<dbReference type="Pfam" id="PF00589">
    <property type="entry name" value="Phage_integrase"/>
    <property type="match status" value="1"/>
</dbReference>
<comment type="caution">
    <text evidence="7">The sequence shown here is derived from an EMBL/GenBank/DDBJ whole genome shotgun (WGS) entry which is preliminary data.</text>
</comment>
<evidence type="ECO:0000313" key="8">
    <source>
        <dbReference type="Proteomes" id="UP001634747"/>
    </source>
</evidence>
<dbReference type="InterPro" id="IPR002104">
    <property type="entry name" value="Integrase_catalytic"/>
</dbReference>
<dbReference type="Gene3D" id="1.10.443.10">
    <property type="entry name" value="Intergrase catalytic core"/>
    <property type="match status" value="1"/>
</dbReference>
<dbReference type="InterPro" id="IPR004107">
    <property type="entry name" value="Integrase_SAM-like_N"/>
</dbReference>
<gene>
    <name evidence="7" type="ORF">ACK2TP_04070</name>
</gene>
<evidence type="ECO:0000259" key="6">
    <source>
        <dbReference type="PROSITE" id="PS51900"/>
    </source>
</evidence>
<feature type="domain" description="Tyr recombinase" evidence="5">
    <location>
        <begin position="189"/>
        <end position="370"/>
    </location>
</feature>
<keyword evidence="2 4" id="KW-0238">DNA-binding</keyword>
<evidence type="ECO:0000256" key="4">
    <source>
        <dbReference type="PROSITE-ProRule" id="PRU01248"/>
    </source>
</evidence>
<dbReference type="RefSeq" id="WP_263413524.1">
    <property type="nucleotide sequence ID" value="NZ_BAABBH010000001.1"/>
</dbReference>
<dbReference type="SUPFAM" id="SSF56349">
    <property type="entry name" value="DNA breaking-rejoining enzymes"/>
    <property type="match status" value="1"/>
</dbReference>
<evidence type="ECO:0000256" key="1">
    <source>
        <dbReference type="ARBA" id="ARBA00022908"/>
    </source>
</evidence>
<sequence>MTLETAGHSKRYIAERASSILVVEEAVRPGLEGRIGKREIASALTQRRSGAGAGARKEFSAAARSWFRFLGLYTEGRSGERPSAALLSAFEAALLSEGRYSPVTVRSSLPPIAAFLDWSDRQGNCLDEITPNHVQDFLAAQTLAGWSRRTVANAGRSLRMFFCFAERRGWSKTGLSRTIQTGPVLRRGTSPSGPPWKEVRRMLKALDPSVPSECRARAILFLASIYGLRRCELARLKLDDFDWGQGTLTIRRAKRGRVQTFPIQPEVGDAIIRYLREVRPHTNHRHVFLTLHRPHRPAENLGPSMRKVMRATGAFQRDWGLHALRHACATELLRRGTSLQGIALFLGHRDLSSVSIYARSDERALRRVADFDLSGLV</sequence>
<evidence type="ECO:0000256" key="2">
    <source>
        <dbReference type="ARBA" id="ARBA00023125"/>
    </source>
</evidence>
<dbReference type="PROSITE" id="PS51900">
    <property type="entry name" value="CB"/>
    <property type="match status" value="1"/>
</dbReference>
<protein>
    <submittedName>
        <fullName evidence="7">Site-specific integrase</fullName>
    </submittedName>
</protein>
<accession>A0ABW9KGN7</accession>
<keyword evidence="8" id="KW-1185">Reference proteome</keyword>
<dbReference type="InterPro" id="IPR010998">
    <property type="entry name" value="Integrase_recombinase_N"/>
</dbReference>
<dbReference type="Gene3D" id="1.10.150.130">
    <property type="match status" value="1"/>
</dbReference>
<dbReference type="PANTHER" id="PTHR30349:SF90">
    <property type="entry name" value="TYROSINE RECOMBINASE XERD"/>
    <property type="match status" value="1"/>
</dbReference>
<dbReference type="EMBL" id="JBJYXY010000001">
    <property type="protein sequence ID" value="MFN2974929.1"/>
    <property type="molecule type" value="Genomic_DNA"/>
</dbReference>
<dbReference type="InterPro" id="IPR011010">
    <property type="entry name" value="DNA_brk_join_enz"/>
</dbReference>
<dbReference type="PANTHER" id="PTHR30349">
    <property type="entry name" value="PHAGE INTEGRASE-RELATED"/>
    <property type="match status" value="1"/>
</dbReference>
<evidence type="ECO:0000259" key="5">
    <source>
        <dbReference type="PROSITE" id="PS51898"/>
    </source>
</evidence>
<name>A0ABW9KGN7_9BACT</name>
<proteinExistence type="predicted"/>
<feature type="domain" description="Core-binding (CB)" evidence="6">
    <location>
        <begin position="81"/>
        <end position="166"/>
    </location>
</feature>
<evidence type="ECO:0000256" key="3">
    <source>
        <dbReference type="ARBA" id="ARBA00023172"/>
    </source>
</evidence>
<reference evidence="7 8" key="1">
    <citation type="submission" date="2024-12" db="EMBL/GenBank/DDBJ databases">
        <authorList>
            <person name="Lee Y."/>
        </authorList>
    </citation>
    <scope>NUCLEOTIDE SEQUENCE [LARGE SCALE GENOMIC DNA]</scope>
    <source>
        <strain evidence="7 8">03SUJ4</strain>
    </source>
</reference>
<dbReference type="PROSITE" id="PS51898">
    <property type="entry name" value="TYR_RECOMBINASE"/>
    <property type="match status" value="1"/>
</dbReference>
<organism evidence="7 8">
    <name type="scientific">Terriglobus aquaticus</name>
    <dbReference type="NCBI Taxonomy" id="940139"/>
    <lineage>
        <taxon>Bacteria</taxon>
        <taxon>Pseudomonadati</taxon>
        <taxon>Acidobacteriota</taxon>
        <taxon>Terriglobia</taxon>
        <taxon>Terriglobales</taxon>
        <taxon>Acidobacteriaceae</taxon>
        <taxon>Terriglobus</taxon>
    </lineage>
</organism>
<keyword evidence="3" id="KW-0233">DNA recombination</keyword>
<dbReference type="InterPro" id="IPR044068">
    <property type="entry name" value="CB"/>
</dbReference>
<evidence type="ECO:0000313" key="7">
    <source>
        <dbReference type="EMBL" id="MFN2974929.1"/>
    </source>
</evidence>
<dbReference type="Pfam" id="PF02899">
    <property type="entry name" value="Phage_int_SAM_1"/>
    <property type="match status" value="1"/>
</dbReference>